<evidence type="ECO:0000313" key="3">
    <source>
        <dbReference type="Proteomes" id="UP000014136"/>
    </source>
</evidence>
<evidence type="ECO:0008006" key="4">
    <source>
        <dbReference type="Google" id="ProtNLM"/>
    </source>
</evidence>
<organism evidence="2 3">
    <name type="scientific">Enterococcus saccharolyticus subsp. saccharolyticus ATCC 43076</name>
    <dbReference type="NCBI Taxonomy" id="1139996"/>
    <lineage>
        <taxon>Bacteria</taxon>
        <taxon>Bacillati</taxon>
        <taxon>Bacillota</taxon>
        <taxon>Bacilli</taxon>
        <taxon>Lactobacillales</taxon>
        <taxon>Enterococcaceae</taxon>
        <taxon>Enterococcus</taxon>
    </lineage>
</organism>
<proteinExistence type="predicted"/>
<protein>
    <recommendedName>
        <fullName evidence="4">CotH protein</fullName>
    </recommendedName>
</protein>
<dbReference type="eggNOG" id="COG5297">
    <property type="taxonomic scope" value="Bacteria"/>
</dbReference>
<accession>S0JAU9</accession>
<keyword evidence="1" id="KW-0472">Membrane</keyword>
<comment type="caution">
    <text evidence="2">The sequence shown here is derived from an EMBL/GenBank/DDBJ whole genome shotgun (WGS) entry which is preliminary data.</text>
</comment>
<dbReference type="AlphaFoldDB" id="S0JAU9"/>
<keyword evidence="3" id="KW-1185">Reference proteome</keyword>
<feature type="transmembrane region" description="Helical" evidence="1">
    <location>
        <begin position="505"/>
        <end position="523"/>
    </location>
</feature>
<dbReference type="RefSeq" id="WP_016174502.1">
    <property type="nucleotide sequence ID" value="NZ_KE136389.1"/>
</dbReference>
<dbReference type="Proteomes" id="UP000014136">
    <property type="component" value="Unassembled WGS sequence"/>
</dbReference>
<name>S0JAU9_9ENTE</name>
<dbReference type="Pfam" id="PF08757">
    <property type="entry name" value="CotH"/>
    <property type="match status" value="1"/>
</dbReference>
<keyword evidence="1" id="KW-0812">Transmembrane</keyword>
<dbReference type="OrthoDB" id="3235126at2"/>
<dbReference type="STRING" id="41997.RV16_GL001899"/>
<dbReference type="InterPro" id="IPR014867">
    <property type="entry name" value="Spore_coat_CotH_CotH2/3/7"/>
</dbReference>
<evidence type="ECO:0000256" key="1">
    <source>
        <dbReference type="SAM" id="Phobius"/>
    </source>
</evidence>
<reference evidence="2 3" key="1">
    <citation type="submission" date="2013-03" db="EMBL/GenBank/DDBJ databases">
        <title>The Genome Sequence of Enterococcus saccharolyticus ATCC_43076 (Illumina only assembly).</title>
        <authorList>
            <consortium name="The Broad Institute Genomics Platform"/>
            <consortium name="The Broad Institute Genome Sequencing Center for Infectious Disease"/>
            <person name="Earl A."/>
            <person name="Russ C."/>
            <person name="Gilmore M."/>
            <person name="Surin D."/>
            <person name="Walker B."/>
            <person name="Young S."/>
            <person name="Zeng Q."/>
            <person name="Gargeya S."/>
            <person name="Fitzgerald M."/>
            <person name="Haas B."/>
            <person name="Abouelleil A."/>
            <person name="Allen A.W."/>
            <person name="Alvarado L."/>
            <person name="Arachchi H.M."/>
            <person name="Berlin A.M."/>
            <person name="Chapman S.B."/>
            <person name="Gainer-Dewar J."/>
            <person name="Goldberg J."/>
            <person name="Griggs A."/>
            <person name="Gujja S."/>
            <person name="Hansen M."/>
            <person name="Howarth C."/>
            <person name="Imamovic A."/>
            <person name="Ireland A."/>
            <person name="Larimer J."/>
            <person name="McCowan C."/>
            <person name="Murphy C."/>
            <person name="Pearson M."/>
            <person name="Poon T.W."/>
            <person name="Priest M."/>
            <person name="Roberts A."/>
            <person name="Saif S."/>
            <person name="Shea T."/>
            <person name="Sisk P."/>
            <person name="Sykes S."/>
            <person name="Wortman J."/>
            <person name="Nusbaum C."/>
            <person name="Birren B."/>
        </authorList>
    </citation>
    <scope>NUCLEOTIDE SEQUENCE [LARGE SCALE GENOMIC DNA]</scope>
    <source>
        <strain evidence="2 3">ATCC 43076</strain>
    </source>
</reference>
<dbReference type="EMBL" id="AHYT01000002">
    <property type="protein sequence ID" value="EOT30004.1"/>
    <property type="molecule type" value="Genomic_DNA"/>
</dbReference>
<dbReference type="HOGENOM" id="CLU_022931_0_0_9"/>
<keyword evidence="1" id="KW-1133">Transmembrane helix</keyword>
<gene>
    <name evidence="2" type="ORF">OMQ_00696</name>
</gene>
<sequence length="528" mass="61295">MKYNRKNTIGAILILLLLVISIALFTTIPQYHKKISIYEQPLTETGVQANPLKGINNQWEVDKNFSTELPIVIIDTGNERPPISMKKEGTEGIFVPIPGVEPYRAGSLKLINTGKENHITDNPEVESLIQIKRRGNSSMLYEKAQYLVKLVSESGQDRYIDFFNMGADHEWILNGSLMDKSMMRNYLALRLTDKIMPYTPESIYTEVIYHENGRYYYEGVHLLMENIRQGEDRVAIEPTKNSDSFPSYIVRRDRTAEEENILDTWATREKLSENYLGLIYPSKKNATQKEIDYVTEDISQIEKILYSDDPDVFATYSRYIDVSSFVDYFLVNEFFGSYDAGINSTYMYKDKGQKLKMGPVWDFDGTMDNYFYEPLEYKVTAFQVKPWFNCLIKDQHFVELLKKRYAELRRNVFSDENFLNTIDMIQAHLGSAIDREWSRWGHIYTTKNRLSLENFGKNDELVRNAVEYRVEMYRLQTAILKHGTAIGPYLNILEKDTKIDTGVSYYMPLILLVAVLGFALPAFKASRK</sequence>
<evidence type="ECO:0000313" key="2">
    <source>
        <dbReference type="EMBL" id="EOT30004.1"/>
    </source>
</evidence>
<dbReference type="PATRIC" id="fig|1139996.3.peg.691"/>